<name>A0A1R3J557_9ROSI</name>
<sequence length="57" mass="6502">MKNNPTKTRCTLIDHRKLDASTTGHHRRSSRDVSISQNLHLSKYKNQVVYGIPGLEV</sequence>
<reference evidence="2" key="1">
    <citation type="submission" date="2013-09" db="EMBL/GenBank/DDBJ databases">
        <title>Corchorus olitorius genome sequencing.</title>
        <authorList>
            <person name="Alam M."/>
            <person name="Haque M.S."/>
            <person name="Islam M.S."/>
            <person name="Emdad E.M."/>
            <person name="Islam M.M."/>
            <person name="Ahmed B."/>
            <person name="Halim A."/>
            <person name="Hossen Q.M.M."/>
            <person name="Hossain M.Z."/>
            <person name="Ahmed R."/>
            <person name="Khan M.M."/>
            <person name="Islam R."/>
            <person name="Rashid M.M."/>
            <person name="Khan S.A."/>
            <person name="Rahman M.S."/>
            <person name="Alam M."/>
            <person name="Yahiya A.S."/>
            <person name="Khan M.S."/>
            <person name="Azam M.S."/>
            <person name="Haque T."/>
            <person name="Lashkar M.Z.H."/>
            <person name="Akhand A.I."/>
            <person name="Morshed G."/>
            <person name="Roy S."/>
            <person name="Uddin K.S."/>
            <person name="Rabeya T."/>
            <person name="Hossain A.S."/>
            <person name="Chowdhury A."/>
            <person name="Snigdha A.R."/>
            <person name="Mortoza M.S."/>
            <person name="Matin S.A."/>
            <person name="Hoque S.M.E."/>
            <person name="Islam M.K."/>
            <person name="Roy D.K."/>
            <person name="Haider R."/>
            <person name="Moosa M.M."/>
            <person name="Elias S.M."/>
            <person name="Hasan A.M."/>
            <person name="Jahan S."/>
            <person name="Shafiuddin M."/>
            <person name="Mahmood N."/>
            <person name="Shommy N.S."/>
        </authorList>
    </citation>
    <scope>NUCLEOTIDE SEQUENCE [LARGE SCALE GENOMIC DNA]</scope>
    <source>
        <strain evidence="2">cv. O-4</strain>
    </source>
</reference>
<dbReference type="AlphaFoldDB" id="A0A1R3J557"/>
<dbReference type="EMBL" id="AWUE01016637">
    <property type="protein sequence ID" value="OMO89944.1"/>
    <property type="molecule type" value="Genomic_DNA"/>
</dbReference>
<comment type="caution">
    <text evidence="1">The sequence shown here is derived from an EMBL/GenBank/DDBJ whole genome shotgun (WGS) entry which is preliminary data.</text>
</comment>
<dbReference type="Proteomes" id="UP000187203">
    <property type="component" value="Unassembled WGS sequence"/>
</dbReference>
<proteinExistence type="predicted"/>
<organism evidence="1 2">
    <name type="scientific">Corchorus olitorius</name>
    <dbReference type="NCBI Taxonomy" id="93759"/>
    <lineage>
        <taxon>Eukaryota</taxon>
        <taxon>Viridiplantae</taxon>
        <taxon>Streptophyta</taxon>
        <taxon>Embryophyta</taxon>
        <taxon>Tracheophyta</taxon>
        <taxon>Spermatophyta</taxon>
        <taxon>Magnoliopsida</taxon>
        <taxon>eudicotyledons</taxon>
        <taxon>Gunneridae</taxon>
        <taxon>Pentapetalae</taxon>
        <taxon>rosids</taxon>
        <taxon>malvids</taxon>
        <taxon>Malvales</taxon>
        <taxon>Malvaceae</taxon>
        <taxon>Grewioideae</taxon>
        <taxon>Apeibeae</taxon>
        <taxon>Corchorus</taxon>
    </lineage>
</organism>
<accession>A0A1R3J557</accession>
<gene>
    <name evidence="1" type="ORF">COLO4_19502</name>
</gene>
<keyword evidence="2" id="KW-1185">Reference proteome</keyword>
<evidence type="ECO:0000313" key="2">
    <source>
        <dbReference type="Proteomes" id="UP000187203"/>
    </source>
</evidence>
<evidence type="ECO:0000313" key="1">
    <source>
        <dbReference type="EMBL" id="OMO89944.1"/>
    </source>
</evidence>
<protein>
    <submittedName>
        <fullName evidence="1">Uncharacterized protein</fullName>
    </submittedName>
</protein>